<sequence>MLRRTRWIMIPACLIPVAIAVAAALGAEVAEAPGGITVDEVVELWKPEIRGTRDYRAIGSSPKETPSIAGYTFRIEGPSFEDLWNHYADLCGFPKRYEAKTFQITGDVGPRGSYVVSDLPATVAPIVRGPSLFLLKTDRYTVTATISPDPDGKAVRGSIVAVTP</sequence>
<dbReference type="EMBL" id="JARRAG010000002">
    <property type="protein sequence ID" value="MDG3005036.1"/>
    <property type="molecule type" value="Genomic_DNA"/>
</dbReference>
<evidence type="ECO:0000256" key="1">
    <source>
        <dbReference type="SAM" id="SignalP"/>
    </source>
</evidence>
<name>A0ABT6FBZ7_9BACT</name>
<proteinExistence type="predicted"/>
<protein>
    <submittedName>
        <fullName evidence="2">Uncharacterized protein</fullName>
    </submittedName>
</protein>
<organism evidence="2 3">
    <name type="scientific">Paludisphaera mucosa</name>
    <dbReference type="NCBI Taxonomy" id="3030827"/>
    <lineage>
        <taxon>Bacteria</taxon>
        <taxon>Pseudomonadati</taxon>
        <taxon>Planctomycetota</taxon>
        <taxon>Planctomycetia</taxon>
        <taxon>Isosphaerales</taxon>
        <taxon>Isosphaeraceae</taxon>
        <taxon>Paludisphaera</taxon>
    </lineage>
</organism>
<feature type="chain" id="PRO_5047412873" evidence="1">
    <location>
        <begin position="23"/>
        <end position="164"/>
    </location>
</feature>
<evidence type="ECO:0000313" key="3">
    <source>
        <dbReference type="Proteomes" id="UP001216907"/>
    </source>
</evidence>
<keyword evidence="3" id="KW-1185">Reference proteome</keyword>
<keyword evidence="1" id="KW-0732">Signal</keyword>
<reference evidence="2 3" key="1">
    <citation type="submission" date="2023-03" db="EMBL/GenBank/DDBJ databases">
        <title>Paludisphaera mucosa sp. nov. a novel planctomycete from northern fen.</title>
        <authorList>
            <person name="Ivanova A."/>
        </authorList>
    </citation>
    <scope>NUCLEOTIDE SEQUENCE [LARGE SCALE GENOMIC DNA]</scope>
    <source>
        <strain evidence="2 3">Pla2</strain>
    </source>
</reference>
<gene>
    <name evidence="2" type="ORF">PZE19_14710</name>
</gene>
<feature type="signal peptide" evidence="1">
    <location>
        <begin position="1"/>
        <end position="22"/>
    </location>
</feature>
<comment type="caution">
    <text evidence="2">The sequence shown here is derived from an EMBL/GenBank/DDBJ whole genome shotgun (WGS) entry which is preliminary data.</text>
</comment>
<dbReference type="Proteomes" id="UP001216907">
    <property type="component" value="Unassembled WGS sequence"/>
</dbReference>
<evidence type="ECO:0000313" key="2">
    <source>
        <dbReference type="EMBL" id="MDG3005036.1"/>
    </source>
</evidence>
<accession>A0ABT6FBZ7</accession>
<dbReference type="RefSeq" id="WP_277861385.1">
    <property type="nucleotide sequence ID" value="NZ_JARRAG010000002.1"/>
</dbReference>